<protein>
    <submittedName>
        <fullName evidence="8">Uncharacterized protein</fullName>
    </submittedName>
</protein>
<dbReference type="GO" id="GO:0034755">
    <property type="term" value="P:iron ion transmembrane transport"/>
    <property type="evidence" value="ECO:0007669"/>
    <property type="project" value="TreeGrafter"/>
</dbReference>
<dbReference type="NCBIfam" id="NF037982">
    <property type="entry name" value="Nramp_1"/>
    <property type="match status" value="1"/>
</dbReference>
<dbReference type="PANTHER" id="PTHR11706:SF33">
    <property type="entry name" value="NATURAL RESISTANCE-ASSOCIATED MACROPHAGE PROTEIN 2"/>
    <property type="match status" value="1"/>
</dbReference>
<evidence type="ECO:0000256" key="1">
    <source>
        <dbReference type="ARBA" id="ARBA00004141"/>
    </source>
</evidence>
<accession>A0A919DH19</accession>
<dbReference type="GO" id="GO:0005886">
    <property type="term" value="C:plasma membrane"/>
    <property type="evidence" value="ECO:0007669"/>
    <property type="project" value="TreeGrafter"/>
</dbReference>
<feature type="transmembrane region" description="Helical" evidence="7">
    <location>
        <begin position="30"/>
        <end position="51"/>
    </location>
</feature>
<keyword evidence="2" id="KW-0813">Transport</keyword>
<reference evidence="8" key="2">
    <citation type="submission" date="2020-09" db="EMBL/GenBank/DDBJ databases">
        <authorList>
            <person name="Sun Q."/>
            <person name="Zhou Y."/>
        </authorList>
    </citation>
    <scope>NUCLEOTIDE SEQUENCE</scope>
    <source>
        <strain evidence="8">CGMCC 4.7403</strain>
    </source>
</reference>
<feature type="region of interest" description="Disordered" evidence="6">
    <location>
        <begin position="156"/>
        <end position="208"/>
    </location>
</feature>
<keyword evidence="5 7" id="KW-0472">Membrane</keyword>
<evidence type="ECO:0000256" key="4">
    <source>
        <dbReference type="ARBA" id="ARBA00022989"/>
    </source>
</evidence>
<evidence type="ECO:0000313" key="8">
    <source>
        <dbReference type="EMBL" id="GHE41614.1"/>
    </source>
</evidence>
<proteinExistence type="predicted"/>
<comment type="subcellular location">
    <subcellularLocation>
        <location evidence="1">Membrane</location>
        <topology evidence="1">Multi-pass membrane protein</topology>
    </subcellularLocation>
</comment>
<dbReference type="InterPro" id="IPR001046">
    <property type="entry name" value="NRAMP_fam"/>
</dbReference>
<evidence type="ECO:0000256" key="5">
    <source>
        <dbReference type="ARBA" id="ARBA00023136"/>
    </source>
</evidence>
<organism evidence="8 9">
    <name type="scientific">Streptomyces capitiformicae</name>
    <dbReference type="NCBI Taxonomy" id="2014920"/>
    <lineage>
        <taxon>Bacteria</taxon>
        <taxon>Bacillati</taxon>
        <taxon>Actinomycetota</taxon>
        <taxon>Actinomycetes</taxon>
        <taxon>Kitasatosporales</taxon>
        <taxon>Streptomycetaceae</taxon>
        <taxon>Streptomyces</taxon>
    </lineage>
</organism>
<keyword evidence="4 7" id="KW-1133">Transmembrane helix</keyword>
<dbReference type="Pfam" id="PF01566">
    <property type="entry name" value="Nramp"/>
    <property type="match status" value="1"/>
</dbReference>
<keyword evidence="9" id="KW-1185">Reference proteome</keyword>
<gene>
    <name evidence="8" type="ORF">GCM10017771_60930</name>
</gene>
<evidence type="ECO:0000256" key="3">
    <source>
        <dbReference type="ARBA" id="ARBA00022692"/>
    </source>
</evidence>
<evidence type="ECO:0000256" key="2">
    <source>
        <dbReference type="ARBA" id="ARBA00022448"/>
    </source>
</evidence>
<dbReference type="EMBL" id="BNAT01000025">
    <property type="protein sequence ID" value="GHE41614.1"/>
    <property type="molecule type" value="Genomic_DNA"/>
</dbReference>
<dbReference type="GO" id="GO:0015086">
    <property type="term" value="F:cadmium ion transmembrane transporter activity"/>
    <property type="evidence" value="ECO:0007669"/>
    <property type="project" value="TreeGrafter"/>
</dbReference>
<dbReference type="GO" id="GO:0005384">
    <property type="term" value="F:manganese ion transmembrane transporter activity"/>
    <property type="evidence" value="ECO:0007669"/>
    <property type="project" value="TreeGrafter"/>
</dbReference>
<dbReference type="PANTHER" id="PTHR11706">
    <property type="entry name" value="SOLUTE CARRIER PROTEIN FAMILY 11 MEMBER"/>
    <property type="match status" value="1"/>
</dbReference>
<reference evidence="8" key="1">
    <citation type="journal article" date="2014" name="Int. J. Syst. Evol. Microbiol.">
        <title>Complete genome sequence of Corynebacterium casei LMG S-19264T (=DSM 44701T), isolated from a smear-ripened cheese.</title>
        <authorList>
            <consortium name="US DOE Joint Genome Institute (JGI-PGF)"/>
            <person name="Walter F."/>
            <person name="Albersmeier A."/>
            <person name="Kalinowski J."/>
            <person name="Ruckert C."/>
        </authorList>
    </citation>
    <scope>NUCLEOTIDE SEQUENCE</scope>
    <source>
        <strain evidence="8">CGMCC 4.7403</strain>
    </source>
</reference>
<keyword evidence="3 7" id="KW-0812">Transmembrane</keyword>
<name>A0A919DH19_9ACTN</name>
<evidence type="ECO:0000256" key="7">
    <source>
        <dbReference type="SAM" id="Phobius"/>
    </source>
</evidence>
<feature type="transmembrane region" description="Helical" evidence="7">
    <location>
        <begin position="112"/>
        <end position="131"/>
    </location>
</feature>
<evidence type="ECO:0000256" key="6">
    <source>
        <dbReference type="SAM" id="MobiDB-lite"/>
    </source>
</evidence>
<dbReference type="Proteomes" id="UP000603227">
    <property type="component" value="Unassembled WGS sequence"/>
</dbReference>
<evidence type="ECO:0000313" key="9">
    <source>
        <dbReference type="Proteomes" id="UP000603227"/>
    </source>
</evidence>
<sequence>MTFYGPAFVAAVAYVDPGNFATDFQSGARYGYLLAWVLVAACLVAMFIQYLSAKTGLATGRDLATLCRENFRRPVVLGLWVQAECVAVATDLAEFIGACIGLDLLFGIPMPVAALIAGVVSFGILAFPAAWPPSLRTGHHLPARGGRTRIRLHPVRGGRAVRPGPGRRDVAGLQGHGLGRPGHRDHRGDGHAAPHLPALGADRRAPGS</sequence>
<dbReference type="AlphaFoldDB" id="A0A919DH19"/>
<comment type="caution">
    <text evidence="8">The sequence shown here is derived from an EMBL/GenBank/DDBJ whole genome shotgun (WGS) entry which is preliminary data.</text>
</comment>